<comment type="caution">
    <text evidence="2">The sequence shown here is derived from an EMBL/GenBank/DDBJ whole genome shotgun (WGS) entry which is preliminary data.</text>
</comment>
<accession>A0ABT5UHL6</accession>
<name>A0ABT5UHL6_9GAMM</name>
<dbReference type="Proteomes" id="UP001528823">
    <property type="component" value="Unassembled WGS sequence"/>
</dbReference>
<dbReference type="InterPro" id="IPR000073">
    <property type="entry name" value="AB_hydrolase_1"/>
</dbReference>
<dbReference type="InterPro" id="IPR029058">
    <property type="entry name" value="AB_hydrolase_fold"/>
</dbReference>
<dbReference type="GO" id="GO:0016787">
    <property type="term" value="F:hydrolase activity"/>
    <property type="evidence" value="ECO:0007669"/>
    <property type="project" value="UniProtKB-KW"/>
</dbReference>
<organism evidence="2 3">
    <name type="scientific">Spartinivicinus poritis</name>
    <dbReference type="NCBI Taxonomy" id="2994640"/>
    <lineage>
        <taxon>Bacteria</taxon>
        <taxon>Pseudomonadati</taxon>
        <taxon>Pseudomonadota</taxon>
        <taxon>Gammaproteobacteria</taxon>
        <taxon>Oceanospirillales</taxon>
        <taxon>Zooshikellaceae</taxon>
        <taxon>Spartinivicinus</taxon>
    </lineage>
</organism>
<keyword evidence="2" id="KW-0378">Hydrolase</keyword>
<feature type="domain" description="AB hydrolase-1" evidence="1">
    <location>
        <begin position="77"/>
        <end position="272"/>
    </location>
</feature>
<protein>
    <submittedName>
        <fullName evidence="2">Alpha/beta fold hydrolase</fullName>
    </submittedName>
</protein>
<gene>
    <name evidence="2" type="ORF">ORQ98_28425</name>
</gene>
<dbReference type="InterPro" id="IPR052920">
    <property type="entry name" value="DNA-binding_regulatory"/>
</dbReference>
<evidence type="ECO:0000313" key="3">
    <source>
        <dbReference type="Proteomes" id="UP001528823"/>
    </source>
</evidence>
<dbReference type="EMBL" id="JAPMOU010000098">
    <property type="protein sequence ID" value="MDE1465894.1"/>
    <property type="molecule type" value="Genomic_DNA"/>
</dbReference>
<dbReference type="SUPFAM" id="SSF53474">
    <property type="entry name" value="alpha/beta-Hydrolases"/>
    <property type="match status" value="1"/>
</dbReference>
<dbReference type="Gene3D" id="3.40.50.1820">
    <property type="entry name" value="alpha/beta hydrolase"/>
    <property type="match status" value="1"/>
</dbReference>
<sequence length="296" mass="32866">MVIKKIINKLIVGCVVVFLTLALVTLYTVGAQLIRPTPSNIIKPEISLPLSTVSFRGEGNIQLKGWLVKNPVSNAGVLLMHGNQSNRLSMLSRAKFLYQAGYSVMLFDLRAHGASDGEYKTFGYLETKDAELAIRFFKRQANLKIVGIIGTSLGGAATVLSDMPLPVEAIVIESVYPTIEKAIINRLTARMGKWGAYFEPLLSYQLPLRLGIKATNLQLVKKVGNIMKPFLVIGGEQDTRTTLEDTQWLYNNINSSSKSLWIVPGVGHANFHHVVKAIYEKRVLTFLYQYLPINSK</sequence>
<keyword evidence="3" id="KW-1185">Reference proteome</keyword>
<dbReference type="PANTHER" id="PTHR43358">
    <property type="entry name" value="ALPHA/BETA-HYDROLASE"/>
    <property type="match status" value="1"/>
</dbReference>
<dbReference type="PANTHER" id="PTHR43358:SF4">
    <property type="entry name" value="ALPHA_BETA HYDROLASE FOLD-1 DOMAIN-CONTAINING PROTEIN"/>
    <property type="match status" value="1"/>
</dbReference>
<proteinExistence type="predicted"/>
<evidence type="ECO:0000313" key="2">
    <source>
        <dbReference type="EMBL" id="MDE1465894.1"/>
    </source>
</evidence>
<dbReference type="RefSeq" id="WP_274692195.1">
    <property type="nucleotide sequence ID" value="NZ_JAPMOU010000098.1"/>
</dbReference>
<evidence type="ECO:0000259" key="1">
    <source>
        <dbReference type="Pfam" id="PF12697"/>
    </source>
</evidence>
<dbReference type="Pfam" id="PF12697">
    <property type="entry name" value="Abhydrolase_6"/>
    <property type="match status" value="1"/>
</dbReference>
<reference evidence="2 3" key="1">
    <citation type="submission" date="2022-11" db="EMBL/GenBank/DDBJ databases">
        <title>Spartinivicinus poritis sp. nov., isolated from scleractinian coral Porites lutea.</title>
        <authorList>
            <person name="Zhang G."/>
            <person name="Cai L."/>
            <person name="Wei Q."/>
        </authorList>
    </citation>
    <scope>NUCLEOTIDE SEQUENCE [LARGE SCALE GENOMIC DNA]</scope>
    <source>
        <strain evidence="2 3">A2-2</strain>
    </source>
</reference>